<gene>
    <name evidence="2" type="ORF">FLONG3_3029</name>
</gene>
<sequence length="262" mass="28761">MDKYLEPVVEWVVAAVKAQPYVWCAATLTFLIGVQIALAASIAHGDEATVRRQLTSLQRIDVDKSNSKNEKPESKGQLTIVSPVASCAPVKVDSDTHPDAHTLFNNCYKLAIQTPEKDAQDYTIWKSLSRQDKPDLSKIKTEIWIPKADADENDPLVKSGGCIIMSFPDPSIPSWLNVVAAYTGGSVTTPQVACILPLEPTKEELEEHKIKLRPFKIDGEDGKGLDMEGLPAVSDIIPRLRLFLGVQDRQGVPQGITVFKCV</sequence>
<evidence type="ECO:0000313" key="2">
    <source>
        <dbReference type="EMBL" id="RGP78830.1"/>
    </source>
</evidence>
<accession>A0A395T2D1</accession>
<keyword evidence="1" id="KW-0472">Membrane</keyword>
<name>A0A395T2D1_9HYPO</name>
<dbReference type="AlphaFoldDB" id="A0A395T2D1"/>
<feature type="transmembrane region" description="Helical" evidence="1">
    <location>
        <begin position="20"/>
        <end position="43"/>
    </location>
</feature>
<dbReference type="EMBL" id="PXOG01000057">
    <property type="protein sequence ID" value="RGP78830.1"/>
    <property type="molecule type" value="Genomic_DNA"/>
</dbReference>
<keyword evidence="3" id="KW-1185">Reference proteome</keyword>
<dbReference type="Proteomes" id="UP000266234">
    <property type="component" value="Unassembled WGS sequence"/>
</dbReference>
<evidence type="ECO:0000313" key="3">
    <source>
        <dbReference type="Proteomes" id="UP000266234"/>
    </source>
</evidence>
<dbReference type="STRING" id="694270.A0A395T2D1"/>
<comment type="caution">
    <text evidence="2">The sequence shown here is derived from an EMBL/GenBank/DDBJ whole genome shotgun (WGS) entry which is preliminary data.</text>
</comment>
<dbReference type="OrthoDB" id="17255at2759"/>
<protein>
    <submittedName>
        <fullName evidence="2">Molybdopterin cofactor</fullName>
    </submittedName>
</protein>
<evidence type="ECO:0000256" key="1">
    <source>
        <dbReference type="SAM" id="Phobius"/>
    </source>
</evidence>
<proteinExistence type="predicted"/>
<keyword evidence="1" id="KW-0812">Transmembrane</keyword>
<reference evidence="2 3" key="1">
    <citation type="journal article" date="2018" name="PLoS Pathog.">
        <title>Evolution of structural diversity of trichothecenes, a family of toxins produced by plant pathogenic and entomopathogenic fungi.</title>
        <authorList>
            <person name="Proctor R.H."/>
            <person name="McCormick S.P."/>
            <person name="Kim H.S."/>
            <person name="Cardoza R.E."/>
            <person name="Stanley A.M."/>
            <person name="Lindo L."/>
            <person name="Kelly A."/>
            <person name="Brown D.W."/>
            <person name="Lee T."/>
            <person name="Vaughan M.M."/>
            <person name="Alexander N.J."/>
            <person name="Busman M."/>
            <person name="Gutierrez S."/>
        </authorList>
    </citation>
    <scope>NUCLEOTIDE SEQUENCE [LARGE SCALE GENOMIC DNA]</scope>
    <source>
        <strain evidence="2 3">NRRL 20695</strain>
    </source>
</reference>
<organism evidence="2 3">
    <name type="scientific">Fusarium longipes</name>
    <dbReference type="NCBI Taxonomy" id="694270"/>
    <lineage>
        <taxon>Eukaryota</taxon>
        <taxon>Fungi</taxon>
        <taxon>Dikarya</taxon>
        <taxon>Ascomycota</taxon>
        <taxon>Pezizomycotina</taxon>
        <taxon>Sordariomycetes</taxon>
        <taxon>Hypocreomycetidae</taxon>
        <taxon>Hypocreales</taxon>
        <taxon>Nectriaceae</taxon>
        <taxon>Fusarium</taxon>
    </lineage>
</organism>
<keyword evidence="1" id="KW-1133">Transmembrane helix</keyword>